<dbReference type="PANTHER" id="PTHR42770:SF7">
    <property type="entry name" value="MEMBRANE PROTEIN"/>
    <property type="match status" value="1"/>
</dbReference>
<dbReference type="EMBL" id="BAAALG010000002">
    <property type="protein sequence ID" value="GAA1092957.1"/>
    <property type="molecule type" value="Genomic_DNA"/>
</dbReference>
<feature type="transmembrane region" description="Helical" evidence="6">
    <location>
        <begin position="215"/>
        <end position="240"/>
    </location>
</feature>
<gene>
    <name evidence="7" type="ORF">GCM10009668_05230</name>
</gene>
<organism evidence="7 8">
    <name type="scientific">Nocardioides dubius</name>
    <dbReference type="NCBI Taxonomy" id="317019"/>
    <lineage>
        <taxon>Bacteria</taxon>
        <taxon>Bacillati</taxon>
        <taxon>Actinomycetota</taxon>
        <taxon>Actinomycetes</taxon>
        <taxon>Propionibacteriales</taxon>
        <taxon>Nocardioidaceae</taxon>
        <taxon>Nocardioides</taxon>
    </lineage>
</organism>
<evidence type="ECO:0000256" key="5">
    <source>
        <dbReference type="ARBA" id="ARBA00023136"/>
    </source>
</evidence>
<evidence type="ECO:0000313" key="8">
    <source>
        <dbReference type="Proteomes" id="UP001501581"/>
    </source>
</evidence>
<comment type="subcellular location">
    <subcellularLocation>
        <location evidence="1">Cell membrane</location>
        <topology evidence="1">Multi-pass membrane protein</topology>
    </subcellularLocation>
</comment>
<feature type="transmembrane region" description="Helical" evidence="6">
    <location>
        <begin position="393"/>
        <end position="414"/>
    </location>
</feature>
<feature type="transmembrane region" description="Helical" evidence="6">
    <location>
        <begin position="471"/>
        <end position="493"/>
    </location>
</feature>
<evidence type="ECO:0000256" key="2">
    <source>
        <dbReference type="ARBA" id="ARBA00022475"/>
    </source>
</evidence>
<evidence type="ECO:0000256" key="3">
    <source>
        <dbReference type="ARBA" id="ARBA00022692"/>
    </source>
</evidence>
<keyword evidence="8" id="KW-1185">Reference proteome</keyword>
<feature type="transmembrane region" description="Helical" evidence="6">
    <location>
        <begin position="315"/>
        <end position="339"/>
    </location>
</feature>
<feature type="transmembrane region" description="Helical" evidence="6">
    <location>
        <begin position="360"/>
        <end position="381"/>
    </location>
</feature>
<keyword evidence="2" id="KW-1003">Cell membrane</keyword>
<evidence type="ECO:0000313" key="7">
    <source>
        <dbReference type="EMBL" id="GAA1092957.1"/>
    </source>
</evidence>
<sequence length="517" mass="55239">MSTSAREEPAAQDTGSDKGLSGNTLSFAGTLVIGLASVAPAYSLAATLGYVVIATGVLAPVAVILGFIPMLLTAFAYRELNKVIPDCGTTFTWVTKAFGPRTGWFSGWVLAMAGIIVLANLAQVAAQYTFLLFNADDLADSTFWVTFLGVVFIATMTWVSYRGIEIANWLQNVLVGIQYVALAILVVVAFIAIFGSDWPDTSIDISASWFNPWEFFADGGGGWAALTEGMLLMIFIYWGWDTILSLNEETKDKGRTPGRAAIAATLILLATYLLTTLAAVSYAGVGTTGIGLGNEANADDVFSAIGQPVLGDWDWIVLLAVLVSAVASTQTTILPAARGTLAMGVYRAIQSQFAKVHPRFATPSFSTFAIGATAIAIYVGLSLMGENVYGDVLLAIGLMIAFYYGITAYACVWYFRSDILKGGKDLWIKGILPLTGALILTFAFIKSAKDMLAADYGYVGAWTVPGLGWEIGSVFLFGMGTILLGLPVMFLLARRSEQKPFFHGDTLHHDTPVKAPE</sequence>
<proteinExistence type="predicted"/>
<reference evidence="8" key="1">
    <citation type="journal article" date="2019" name="Int. J. Syst. Evol. Microbiol.">
        <title>The Global Catalogue of Microorganisms (GCM) 10K type strain sequencing project: providing services to taxonomists for standard genome sequencing and annotation.</title>
        <authorList>
            <consortium name="The Broad Institute Genomics Platform"/>
            <consortium name="The Broad Institute Genome Sequencing Center for Infectious Disease"/>
            <person name="Wu L."/>
            <person name="Ma J."/>
        </authorList>
    </citation>
    <scope>NUCLEOTIDE SEQUENCE [LARGE SCALE GENOMIC DNA]</scope>
    <source>
        <strain evidence="8">JCM 13008</strain>
    </source>
</reference>
<feature type="transmembrane region" description="Helical" evidence="6">
    <location>
        <begin position="108"/>
        <end position="130"/>
    </location>
</feature>
<feature type="transmembrane region" description="Helical" evidence="6">
    <location>
        <begin position="261"/>
        <end position="285"/>
    </location>
</feature>
<feature type="transmembrane region" description="Helical" evidence="6">
    <location>
        <begin position="426"/>
        <end position="445"/>
    </location>
</feature>
<dbReference type="InterPro" id="IPR002293">
    <property type="entry name" value="AA/rel_permease1"/>
</dbReference>
<comment type="caution">
    <text evidence="7">The sequence shown here is derived from an EMBL/GenBank/DDBJ whole genome shotgun (WGS) entry which is preliminary data.</text>
</comment>
<evidence type="ECO:0000256" key="6">
    <source>
        <dbReference type="SAM" id="Phobius"/>
    </source>
</evidence>
<dbReference type="InterPro" id="IPR050367">
    <property type="entry name" value="APC_superfamily"/>
</dbReference>
<dbReference type="Pfam" id="PF13520">
    <property type="entry name" value="AA_permease_2"/>
    <property type="match status" value="1"/>
</dbReference>
<protein>
    <submittedName>
        <fullName evidence="7">APC family permease</fullName>
    </submittedName>
</protein>
<dbReference type="PANTHER" id="PTHR42770">
    <property type="entry name" value="AMINO ACID TRANSPORTER-RELATED"/>
    <property type="match status" value="1"/>
</dbReference>
<dbReference type="Gene3D" id="1.20.1740.10">
    <property type="entry name" value="Amino acid/polyamine transporter I"/>
    <property type="match status" value="1"/>
</dbReference>
<feature type="transmembrane region" description="Helical" evidence="6">
    <location>
        <begin position="20"/>
        <end position="42"/>
    </location>
</feature>
<dbReference type="RefSeq" id="WP_343991057.1">
    <property type="nucleotide sequence ID" value="NZ_BAAALG010000002.1"/>
</dbReference>
<keyword evidence="5 6" id="KW-0472">Membrane</keyword>
<feature type="transmembrane region" description="Helical" evidence="6">
    <location>
        <begin position="173"/>
        <end position="195"/>
    </location>
</feature>
<accession>A0ABP4E8N1</accession>
<keyword evidence="3 6" id="KW-0812">Transmembrane</keyword>
<evidence type="ECO:0000256" key="4">
    <source>
        <dbReference type="ARBA" id="ARBA00022989"/>
    </source>
</evidence>
<dbReference type="PIRSF" id="PIRSF006060">
    <property type="entry name" value="AA_transporter"/>
    <property type="match status" value="1"/>
</dbReference>
<feature type="transmembrane region" description="Helical" evidence="6">
    <location>
        <begin position="142"/>
        <end position="161"/>
    </location>
</feature>
<feature type="transmembrane region" description="Helical" evidence="6">
    <location>
        <begin position="48"/>
        <end position="72"/>
    </location>
</feature>
<dbReference type="Proteomes" id="UP001501581">
    <property type="component" value="Unassembled WGS sequence"/>
</dbReference>
<evidence type="ECO:0000256" key="1">
    <source>
        <dbReference type="ARBA" id="ARBA00004651"/>
    </source>
</evidence>
<name>A0ABP4E8N1_9ACTN</name>
<keyword evidence="4 6" id="KW-1133">Transmembrane helix</keyword>